<comment type="caution">
    <text evidence="1">The sequence shown here is derived from an EMBL/GenBank/DDBJ whole genome shotgun (WGS) entry which is preliminary data.</text>
</comment>
<evidence type="ECO:0000313" key="2">
    <source>
        <dbReference type="Proteomes" id="UP000784128"/>
    </source>
</evidence>
<keyword evidence="2" id="KW-1185">Reference proteome</keyword>
<organism evidence="1 2">
    <name type="scientific">Pelotalea chapellei</name>
    <dbReference type="NCBI Taxonomy" id="44671"/>
    <lineage>
        <taxon>Bacteria</taxon>
        <taxon>Pseudomonadati</taxon>
        <taxon>Thermodesulfobacteriota</taxon>
        <taxon>Desulfuromonadia</taxon>
        <taxon>Geobacterales</taxon>
        <taxon>Geobacteraceae</taxon>
        <taxon>Pelotalea</taxon>
    </lineage>
</organism>
<sequence>MNDKILLDNLGIFLFGRLRSPLSQYDAMKRICVKDAKKQMKLMLTNADALGVGETFRTTLIMVLKLHGLSFTKK</sequence>
<dbReference type="EMBL" id="JAHDYS010000001">
    <property type="protein sequence ID" value="MBT1070313.1"/>
    <property type="molecule type" value="Genomic_DNA"/>
</dbReference>
<dbReference type="Proteomes" id="UP000784128">
    <property type="component" value="Unassembled WGS sequence"/>
</dbReference>
<proteinExistence type="predicted"/>
<reference evidence="1 2" key="1">
    <citation type="submission" date="2021-05" db="EMBL/GenBank/DDBJ databases">
        <title>The draft genome of Geobacter chapellei DSM 13688.</title>
        <authorList>
            <person name="Xu Z."/>
            <person name="Masuda Y."/>
            <person name="Itoh H."/>
            <person name="Senoo K."/>
        </authorList>
    </citation>
    <scope>NUCLEOTIDE SEQUENCE [LARGE SCALE GENOMIC DNA]</scope>
    <source>
        <strain evidence="1 2">DSM 13688</strain>
    </source>
</reference>
<name>A0ABS5U3R7_9BACT</name>
<dbReference type="RefSeq" id="WP_214296022.1">
    <property type="nucleotide sequence ID" value="NZ_JAHDYS010000001.1"/>
</dbReference>
<gene>
    <name evidence="1" type="ORF">KJB30_00800</name>
</gene>
<evidence type="ECO:0000313" key="1">
    <source>
        <dbReference type="EMBL" id="MBT1070313.1"/>
    </source>
</evidence>
<protein>
    <submittedName>
        <fullName evidence="1">Uncharacterized protein</fullName>
    </submittedName>
</protein>
<accession>A0ABS5U3R7</accession>